<keyword evidence="2" id="KW-1185">Reference proteome</keyword>
<evidence type="ECO:0000313" key="2">
    <source>
        <dbReference type="Proteomes" id="UP001362999"/>
    </source>
</evidence>
<protein>
    <submittedName>
        <fullName evidence="1">Uncharacterized protein</fullName>
    </submittedName>
</protein>
<feature type="non-terminal residue" evidence="1">
    <location>
        <position position="1"/>
    </location>
</feature>
<name>A0AAW0BRB4_9AGAR</name>
<evidence type="ECO:0000313" key="1">
    <source>
        <dbReference type="EMBL" id="KAK7029260.1"/>
    </source>
</evidence>
<comment type="caution">
    <text evidence="1">The sequence shown here is derived from an EMBL/GenBank/DDBJ whole genome shotgun (WGS) entry which is preliminary data.</text>
</comment>
<dbReference type="Proteomes" id="UP001362999">
    <property type="component" value="Unassembled WGS sequence"/>
</dbReference>
<sequence length="220" mass="24980">IIPDFEKEENNAPQASADAGGGYMLLCAQDSCARRVSEPEEEAIREYLQDEFGSDVSEAWSPFVVRWARAKLPDGQIVRSLWKEDNMSVLRAARHIKVGASIYPRPLLLIVVQIDGEDNPRFAEILFFMILHVEGEERYVGLATFIGPPEEHLLKLSSSMYWTFQHLRDADIRVIELTSIVSCVTMAPDSQYQTYRTDGSHLDRWFLMQEPGAKLASWTG</sequence>
<proteinExistence type="predicted"/>
<dbReference type="AlphaFoldDB" id="A0AAW0BRB4"/>
<organism evidence="1 2">
    <name type="scientific">Favolaschia claudopus</name>
    <dbReference type="NCBI Taxonomy" id="2862362"/>
    <lineage>
        <taxon>Eukaryota</taxon>
        <taxon>Fungi</taxon>
        <taxon>Dikarya</taxon>
        <taxon>Basidiomycota</taxon>
        <taxon>Agaricomycotina</taxon>
        <taxon>Agaricomycetes</taxon>
        <taxon>Agaricomycetidae</taxon>
        <taxon>Agaricales</taxon>
        <taxon>Marasmiineae</taxon>
        <taxon>Mycenaceae</taxon>
        <taxon>Favolaschia</taxon>
    </lineage>
</organism>
<accession>A0AAW0BRB4</accession>
<feature type="non-terminal residue" evidence="1">
    <location>
        <position position="220"/>
    </location>
</feature>
<dbReference type="EMBL" id="JAWWNJ010000027">
    <property type="protein sequence ID" value="KAK7029260.1"/>
    <property type="molecule type" value="Genomic_DNA"/>
</dbReference>
<gene>
    <name evidence="1" type="ORF">R3P38DRAFT_2461887</name>
</gene>
<reference evidence="1 2" key="1">
    <citation type="journal article" date="2024" name="J Genomics">
        <title>Draft genome sequencing and assembly of Favolaschia claudopus CIRM-BRFM 2984 isolated from oak limbs.</title>
        <authorList>
            <person name="Navarro D."/>
            <person name="Drula E."/>
            <person name="Chaduli D."/>
            <person name="Cazenave R."/>
            <person name="Ahrendt S."/>
            <person name="Wang J."/>
            <person name="Lipzen A."/>
            <person name="Daum C."/>
            <person name="Barry K."/>
            <person name="Grigoriev I.V."/>
            <person name="Favel A."/>
            <person name="Rosso M.N."/>
            <person name="Martin F."/>
        </authorList>
    </citation>
    <scope>NUCLEOTIDE SEQUENCE [LARGE SCALE GENOMIC DNA]</scope>
    <source>
        <strain evidence="1 2">CIRM-BRFM 2984</strain>
    </source>
</reference>